<reference evidence="2" key="1">
    <citation type="submission" date="2016-10" db="EMBL/GenBank/DDBJ databases">
        <authorList>
            <person name="Varghese N."/>
            <person name="Submissions S."/>
        </authorList>
    </citation>
    <scope>NUCLEOTIDE SEQUENCE [LARGE SCALE GENOMIC DNA]</scope>
    <source>
        <strain evidence="2">CGMCC 1.10223</strain>
    </source>
</reference>
<keyword evidence="2" id="KW-1185">Reference proteome</keyword>
<evidence type="ECO:0000313" key="2">
    <source>
        <dbReference type="Proteomes" id="UP000183410"/>
    </source>
</evidence>
<dbReference type="AlphaFoldDB" id="A0A1I2B8T2"/>
<sequence length="102" mass="11453">MVFCQLFGLSRSRLPANVDIKDVVGGLLRYKLEKFPFSKAKVVMVERLLVIAWHGSILHSDAINPPDHVILDISGLDSQESFFAKMKRIIDTHGCSVLLLDM</sequence>
<organism evidence="1 2">
    <name type="scientific">Paenibacillus algorifonticola</name>
    <dbReference type="NCBI Taxonomy" id="684063"/>
    <lineage>
        <taxon>Bacteria</taxon>
        <taxon>Bacillati</taxon>
        <taxon>Bacillota</taxon>
        <taxon>Bacilli</taxon>
        <taxon>Bacillales</taxon>
        <taxon>Paenibacillaceae</taxon>
        <taxon>Paenibacillus</taxon>
    </lineage>
</organism>
<evidence type="ECO:0000313" key="1">
    <source>
        <dbReference type="EMBL" id="SFE52308.1"/>
    </source>
</evidence>
<protein>
    <submittedName>
        <fullName evidence="1">Uncharacterized protein</fullName>
    </submittedName>
</protein>
<dbReference type="EMBL" id="FONN01000003">
    <property type="protein sequence ID" value="SFE52308.1"/>
    <property type="molecule type" value="Genomic_DNA"/>
</dbReference>
<accession>A0A1I2B8T2</accession>
<dbReference type="Proteomes" id="UP000183410">
    <property type="component" value="Unassembled WGS sequence"/>
</dbReference>
<gene>
    <name evidence="1" type="ORF">SAMN04487969_103200</name>
</gene>
<name>A0A1I2B8T2_9BACL</name>
<proteinExistence type="predicted"/>